<organism evidence="2 3">
    <name type="scientific">Candidatus Scatavimonas merdigallinarum</name>
    <dbReference type="NCBI Taxonomy" id="2840914"/>
    <lineage>
        <taxon>Bacteria</taxon>
        <taxon>Bacillati</taxon>
        <taxon>Bacillota</taxon>
        <taxon>Clostridia</taxon>
        <taxon>Eubacteriales</taxon>
        <taxon>Oscillospiraceae</taxon>
        <taxon>Oscillospiraceae incertae sedis</taxon>
        <taxon>Candidatus Scatavimonas</taxon>
    </lineage>
</organism>
<dbReference type="Gene3D" id="1.10.260.40">
    <property type="entry name" value="lambda repressor-like DNA-binding domains"/>
    <property type="match status" value="1"/>
</dbReference>
<feature type="domain" description="HTH cro/C1-type" evidence="1">
    <location>
        <begin position="22"/>
        <end position="76"/>
    </location>
</feature>
<sequence length="118" mass="13543">MDRNTKRNIGASPIANFIREKITQLRLDKGLSEYKLSLDLGHNKSYIQNISLGRGLPSMSEFIYMCDYFDIAPKDFFDEDIKNPINVQKAIDGTKALNDKDLEALILLIYRLNNAQKM</sequence>
<dbReference type="GO" id="GO:0003677">
    <property type="term" value="F:DNA binding"/>
    <property type="evidence" value="ECO:0007669"/>
    <property type="project" value="InterPro"/>
</dbReference>
<dbReference type="InterPro" id="IPR001387">
    <property type="entry name" value="Cro/C1-type_HTH"/>
</dbReference>
<dbReference type="SUPFAM" id="SSF47413">
    <property type="entry name" value="lambda repressor-like DNA-binding domains"/>
    <property type="match status" value="1"/>
</dbReference>
<comment type="caution">
    <text evidence="2">The sequence shown here is derived from an EMBL/GenBank/DDBJ whole genome shotgun (WGS) entry which is preliminary data.</text>
</comment>
<protein>
    <submittedName>
        <fullName evidence="2">Helix-turn-helix transcriptional regulator</fullName>
    </submittedName>
</protein>
<dbReference type="CDD" id="cd00093">
    <property type="entry name" value="HTH_XRE"/>
    <property type="match status" value="1"/>
</dbReference>
<dbReference type="AlphaFoldDB" id="A0A9D0ZIS5"/>
<dbReference type="EMBL" id="DVFW01000028">
    <property type="protein sequence ID" value="HIQ80942.1"/>
    <property type="molecule type" value="Genomic_DNA"/>
</dbReference>
<proteinExistence type="predicted"/>
<evidence type="ECO:0000313" key="2">
    <source>
        <dbReference type="EMBL" id="HIQ80942.1"/>
    </source>
</evidence>
<gene>
    <name evidence="2" type="ORF">IAD32_06625</name>
</gene>
<dbReference type="PROSITE" id="PS50943">
    <property type="entry name" value="HTH_CROC1"/>
    <property type="match status" value="1"/>
</dbReference>
<evidence type="ECO:0000313" key="3">
    <source>
        <dbReference type="Proteomes" id="UP000886787"/>
    </source>
</evidence>
<reference evidence="2" key="1">
    <citation type="submission" date="2020-10" db="EMBL/GenBank/DDBJ databases">
        <authorList>
            <person name="Gilroy R."/>
        </authorList>
    </citation>
    <scope>NUCLEOTIDE SEQUENCE</scope>
    <source>
        <strain evidence="2">ChiSjej1B19-3389</strain>
    </source>
</reference>
<evidence type="ECO:0000259" key="1">
    <source>
        <dbReference type="PROSITE" id="PS50943"/>
    </source>
</evidence>
<dbReference type="Proteomes" id="UP000886787">
    <property type="component" value="Unassembled WGS sequence"/>
</dbReference>
<reference evidence="2" key="2">
    <citation type="journal article" date="2021" name="PeerJ">
        <title>Extensive microbial diversity within the chicken gut microbiome revealed by metagenomics and culture.</title>
        <authorList>
            <person name="Gilroy R."/>
            <person name="Ravi A."/>
            <person name="Getino M."/>
            <person name="Pursley I."/>
            <person name="Horton D.L."/>
            <person name="Alikhan N.F."/>
            <person name="Baker D."/>
            <person name="Gharbi K."/>
            <person name="Hall N."/>
            <person name="Watson M."/>
            <person name="Adriaenssens E.M."/>
            <person name="Foster-Nyarko E."/>
            <person name="Jarju S."/>
            <person name="Secka A."/>
            <person name="Antonio M."/>
            <person name="Oren A."/>
            <person name="Chaudhuri R.R."/>
            <person name="La Ragione R."/>
            <person name="Hildebrand F."/>
            <person name="Pallen M.J."/>
        </authorList>
    </citation>
    <scope>NUCLEOTIDE SEQUENCE</scope>
    <source>
        <strain evidence="2">ChiSjej1B19-3389</strain>
    </source>
</reference>
<accession>A0A9D0ZIS5</accession>
<dbReference type="InterPro" id="IPR010982">
    <property type="entry name" value="Lambda_DNA-bd_dom_sf"/>
</dbReference>
<name>A0A9D0ZIS5_9FIRM</name>